<dbReference type="EMBL" id="JACYXT010000007">
    <property type="protein sequence ID" value="MBD9725330.1"/>
    <property type="molecule type" value="Genomic_DNA"/>
</dbReference>
<evidence type="ECO:0000313" key="2">
    <source>
        <dbReference type="Proteomes" id="UP000661025"/>
    </source>
</evidence>
<dbReference type="GeneID" id="79936246"/>
<organism evidence="1 2">
    <name type="scientific">Streptomyces caniscabiei</name>
    <dbReference type="NCBI Taxonomy" id="2746961"/>
    <lineage>
        <taxon>Bacteria</taxon>
        <taxon>Bacillati</taxon>
        <taxon>Actinomycetota</taxon>
        <taxon>Actinomycetes</taxon>
        <taxon>Kitasatosporales</taxon>
        <taxon>Streptomycetaceae</taxon>
        <taxon>Streptomyces</taxon>
    </lineage>
</organism>
<dbReference type="RefSeq" id="WP_143674562.1">
    <property type="nucleotide sequence ID" value="NZ_CP119182.1"/>
</dbReference>
<evidence type="ECO:0000313" key="1">
    <source>
        <dbReference type="EMBL" id="MBD9725330.1"/>
    </source>
</evidence>
<gene>
    <name evidence="1" type="ORF">IHE70_19320</name>
</gene>
<sequence length="154" mass="17607">MAQLLGFTGQPLRERLRPLAQEAYQRAPSYIGNIVRASEHVAPDLLRAIAWRAHGYQRHSRLRQQKARHRYTIEEIPSFLPKEWFDTNFAELMHRMNGPDTRLAYSLRRASSLQLTQFITGETWPSCAPQIGIPPGYATKLLASIGKRLNRAGL</sequence>
<dbReference type="AlphaFoldDB" id="A0A927L3F1"/>
<dbReference type="Proteomes" id="UP000661025">
    <property type="component" value="Unassembled WGS sequence"/>
</dbReference>
<proteinExistence type="predicted"/>
<reference evidence="1" key="1">
    <citation type="submission" date="2020-09" db="EMBL/GenBank/DDBJ databases">
        <title>Streptomyces canutascabiei sp. nov., which causes potato common scab and is distributed across the world.</title>
        <authorList>
            <person name="Nguyen H.P."/>
            <person name="Weisberg A.J."/>
            <person name="Chang J.H."/>
            <person name="Clarke C.R."/>
        </authorList>
    </citation>
    <scope>NUCLEOTIDE SEQUENCE</scope>
    <source>
        <strain evidence="1">ID-01-6.2a</strain>
    </source>
</reference>
<name>A0A927L3F1_9ACTN</name>
<protein>
    <submittedName>
        <fullName evidence="1">Uncharacterized protein</fullName>
    </submittedName>
</protein>
<comment type="caution">
    <text evidence="1">The sequence shown here is derived from an EMBL/GenBank/DDBJ whole genome shotgun (WGS) entry which is preliminary data.</text>
</comment>
<accession>A0A927L3F1</accession>